<dbReference type="Pfam" id="PF08666">
    <property type="entry name" value="SAF"/>
    <property type="match status" value="1"/>
</dbReference>
<reference evidence="2 3" key="1">
    <citation type="journal article" date="2016" name="Nat. Commun.">
        <title>Thousands of microbial genomes shed light on interconnected biogeochemical processes in an aquifer system.</title>
        <authorList>
            <person name="Anantharaman K."/>
            <person name="Brown C.T."/>
            <person name="Hug L.A."/>
            <person name="Sharon I."/>
            <person name="Castelle C.J."/>
            <person name="Probst A.J."/>
            <person name="Thomas B.C."/>
            <person name="Singh A."/>
            <person name="Wilkins M.J."/>
            <person name="Karaoz U."/>
            <person name="Brodie E.L."/>
            <person name="Williams K.H."/>
            <person name="Hubbard S.S."/>
            <person name="Banfield J.F."/>
        </authorList>
    </citation>
    <scope>NUCLEOTIDE SEQUENCE [LARGE SCALE GENOMIC DNA]</scope>
</reference>
<dbReference type="EMBL" id="MHRA01000003">
    <property type="protein sequence ID" value="OHA16092.1"/>
    <property type="molecule type" value="Genomic_DNA"/>
</dbReference>
<organism evidence="2 3">
    <name type="scientific">Candidatus Tagabacteria bacterium RIFCSPLOWO2_01_FULL_42_9</name>
    <dbReference type="NCBI Taxonomy" id="1802296"/>
    <lineage>
        <taxon>Bacteria</taxon>
        <taxon>Candidatus Tagaibacteriota</taxon>
    </lineage>
</organism>
<dbReference type="SUPFAM" id="SSF51269">
    <property type="entry name" value="AFP III-like domain"/>
    <property type="match status" value="1"/>
</dbReference>
<dbReference type="Gene3D" id="3.90.1210.10">
    <property type="entry name" value="Antifreeze-like/N-acetylneuraminic acid synthase C-terminal domain"/>
    <property type="match status" value="1"/>
</dbReference>
<dbReference type="SUPFAM" id="SSF51569">
    <property type="entry name" value="Aldolase"/>
    <property type="match status" value="1"/>
</dbReference>
<dbReference type="PANTHER" id="PTHR42966:SF1">
    <property type="entry name" value="SIALIC ACID SYNTHASE"/>
    <property type="match status" value="1"/>
</dbReference>
<sequence length="354" mass="39105">MKNLGFGKLKIGGKNPCVIVAEIGVDHMGDMNKAKKMIEAAKDCGADVAKFQIHLPDVEMAGNHKALKFHGGSLGEVFKKSHLTPEQHKELKEYCEKAGIQYLCTPFCPTAVDLLNDIVGVDGFKTGSGEITNLPQHRKLAKISAKTGKPVFISTGMCTLEEVADTMSVYKEEGSSKNLALMVCTSEYPLEKYDDIALGLIPKFQKMFGVWAGYSDHSKDNRIACAAVAMGAKIVEKHLTLAYGEGGCDDSVALTPLMFKELVEGVRKVESAMGFEKIVRLEEQKVRNWAFHSVVTNRRIKKGQRITLRNTRPARPGVGIPSKFLDKKYSNALLGRVVRRDLPKNHVLQWEDLV</sequence>
<accession>A0A1G2LZ33</accession>
<dbReference type="CDD" id="cd11615">
    <property type="entry name" value="SAF_NeuB_like"/>
    <property type="match status" value="1"/>
</dbReference>
<evidence type="ECO:0000313" key="3">
    <source>
        <dbReference type="Proteomes" id="UP000178116"/>
    </source>
</evidence>
<dbReference type="SMART" id="SM00858">
    <property type="entry name" value="SAF"/>
    <property type="match status" value="1"/>
</dbReference>
<evidence type="ECO:0000313" key="2">
    <source>
        <dbReference type="EMBL" id="OHA16092.1"/>
    </source>
</evidence>
<dbReference type="PANTHER" id="PTHR42966">
    <property type="entry name" value="N-ACETYLNEURAMINATE SYNTHASE"/>
    <property type="match status" value="1"/>
</dbReference>
<dbReference type="Pfam" id="PF03102">
    <property type="entry name" value="NeuB"/>
    <property type="match status" value="1"/>
</dbReference>
<dbReference type="InterPro" id="IPR013785">
    <property type="entry name" value="Aldolase_TIM"/>
</dbReference>
<evidence type="ECO:0000259" key="1">
    <source>
        <dbReference type="PROSITE" id="PS50844"/>
    </source>
</evidence>
<dbReference type="Gene3D" id="3.20.20.70">
    <property type="entry name" value="Aldolase class I"/>
    <property type="match status" value="1"/>
</dbReference>
<dbReference type="GO" id="GO:0016051">
    <property type="term" value="P:carbohydrate biosynthetic process"/>
    <property type="evidence" value="ECO:0007669"/>
    <property type="project" value="InterPro"/>
</dbReference>
<dbReference type="InterPro" id="IPR013132">
    <property type="entry name" value="PseI/NeuA/B-like_N"/>
</dbReference>
<dbReference type="InterPro" id="IPR036732">
    <property type="entry name" value="AFP_Neu5c_C_sf"/>
</dbReference>
<dbReference type="AlphaFoldDB" id="A0A1G2LZ33"/>
<name>A0A1G2LZ33_9BACT</name>
<protein>
    <recommendedName>
        <fullName evidence="1">AFP-like domain-containing protein</fullName>
    </recommendedName>
</protein>
<dbReference type="PROSITE" id="PS50844">
    <property type="entry name" value="AFP_LIKE"/>
    <property type="match status" value="1"/>
</dbReference>
<dbReference type="GO" id="GO:0047444">
    <property type="term" value="F:N-acylneuraminate-9-phosphate synthase activity"/>
    <property type="evidence" value="ECO:0007669"/>
    <property type="project" value="TreeGrafter"/>
</dbReference>
<dbReference type="InterPro" id="IPR051690">
    <property type="entry name" value="PseI-like"/>
</dbReference>
<dbReference type="InterPro" id="IPR006190">
    <property type="entry name" value="SAF_AFP_Neu5Ac"/>
</dbReference>
<dbReference type="InterPro" id="IPR057736">
    <property type="entry name" value="SAF_PseI/NeuA/NeuB"/>
</dbReference>
<gene>
    <name evidence="2" type="ORF">A3A10_00870</name>
</gene>
<proteinExistence type="predicted"/>
<dbReference type="Proteomes" id="UP000178116">
    <property type="component" value="Unassembled WGS sequence"/>
</dbReference>
<feature type="domain" description="AFP-like" evidence="1">
    <location>
        <begin position="293"/>
        <end position="354"/>
    </location>
</feature>
<comment type="caution">
    <text evidence="2">The sequence shown here is derived from an EMBL/GenBank/DDBJ whole genome shotgun (WGS) entry which is preliminary data.</text>
</comment>
<dbReference type="InterPro" id="IPR013974">
    <property type="entry name" value="SAF"/>
</dbReference>